<organism evidence="12 13">
    <name type="scientific">Eleutherodactylus coqui</name>
    <name type="common">Puerto Rican coqui</name>
    <dbReference type="NCBI Taxonomy" id="57060"/>
    <lineage>
        <taxon>Eukaryota</taxon>
        <taxon>Metazoa</taxon>
        <taxon>Chordata</taxon>
        <taxon>Craniata</taxon>
        <taxon>Vertebrata</taxon>
        <taxon>Euteleostomi</taxon>
        <taxon>Amphibia</taxon>
        <taxon>Batrachia</taxon>
        <taxon>Anura</taxon>
        <taxon>Neobatrachia</taxon>
        <taxon>Hyloidea</taxon>
        <taxon>Eleutherodactylidae</taxon>
        <taxon>Eleutherodactylinae</taxon>
        <taxon>Eleutherodactylus</taxon>
        <taxon>Eleutherodactylus</taxon>
    </lineage>
</organism>
<dbReference type="EMBL" id="WNTK01001176">
    <property type="protein sequence ID" value="KAG9467821.1"/>
    <property type="molecule type" value="Genomic_DNA"/>
</dbReference>
<dbReference type="InterPro" id="IPR020864">
    <property type="entry name" value="MACPF"/>
</dbReference>
<evidence type="ECO:0000256" key="9">
    <source>
        <dbReference type="SAM" id="SignalP"/>
    </source>
</evidence>
<dbReference type="PANTHER" id="PTHR46096:SF3">
    <property type="entry name" value="PERFORIN-1"/>
    <property type="match status" value="1"/>
</dbReference>
<dbReference type="SMART" id="SM00457">
    <property type="entry name" value="MACPF"/>
    <property type="match status" value="1"/>
</dbReference>
<keyword evidence="7" id="KW-0472">Membrane</keyword>
<dbReference type="SMART" id="SM00239">
    <property type="entry name" value="C2"/>
    <property type="match status" value="1"/>
</dbReference>
<dbReference type="Gene3D" id="2.60.40.150">
    <property type="entry name" value="C2 domain"/>
    <property type="match status" value="1"/>
</dbReference>
<dbReference type="Pfam" id="PF01823">
    <property type="entry name" value="MACPF"/>
    <property type="match status" value="1"/>
</dbReference>
<evidence type="ECO:0000256" key="1">
    <source>
        <dbReference type="ARBA" id="ARBA00004370"/>
    </source>
</evidence>
<evidence type="ECO:0000256" key="5">
    <source>
        <dbReference type="ARBA" id="ARBA00022729"/>
    </source>
</evidence>
<keyword evidence="5 9" id="KW-0732">Signal</keyword>
<dbReference type="PANTHER" id="PTHR46096">
    <property type="entry name" value="PERFORIN-1"/>
    <property type="match status" value="1"/>
</dbReference>
<evidence type="ECO:0000256" key="8">
    <source>
        <dbReference type="ARBA" id="ARBA00023157"/>
    </source>
</evidence>
<dbReference type="PROSITE" id="PS51412">
    <property type="entry name" value="MACPF_2"/>
    <property type="match status" value="1"/>
</dbReference>
<dbReference type="InterPro" id="IPR000008">
    <property type="entry name" value="C2_dom"/>
</dbReference>
<dbReference type="GO" id="GO:0022829">
    <property type="term" value="F:wide pore channel activity"/>
    <property type="evidence" value="ECO:0007669"/>
    <property type="project" value="TreeGrafter"/>
</dbReference>
<feature type="domain" description="C2" evidence="10">
    <location>
        <begin position="387"/>
        <end position="509"/>
    </location>
</feature>
<feature type="domain" description="MACPF" evidence="11">
    <location>
        <begin position="32"/>
        <end position="375"/>
    </location>
</feature>
<dbReference type="InterPro" id="IPR052784">
    <property type="entry name" value="Perforin-1_pore-forming"/>
</dbReference>
<proteinExistence type="inferred from homology"/>
<comment type="similarity">
    <text evidence="3">Belongs to the complement C6/C7/C8/C9 family.</text>
</comment>
<evidence type="ECO:0000313" key="13">
    <source>
        <dbReference type="Proteomes" id="UP000770717"/>
    </source>
</evidence>
<evidence type="ECO:0000256" key="6">
    <source>
        <dbReference type="ARBA" id="ARBA00022852"/>
    </source>
</evidence>
<dbReference type="GO" id="GO:0031640">
    <property type="term" value="P:killing of cells of another organism"/>
    <property type="evidence" value="ECO:0007669"/>
    <property type="project" value="UniProtKB-KW"/>
</dbReference>
<accession>A0A8J6EF11</accession>
<dbReference type="GO" id="GO:0051607">
    <property type="term" value="P:defense response to virus"/>
    <property type="evidence" value="ECO:0007669"/>
    <property type="project" value="TreeGrafter"/>
</dbReference>
<evidence type="ECO:0000259" key="11">
    <source>
        <dbReference type="PROSITE" id="PS51412"/>
    </source>
</evidence>
<dbReference type="InterPro" id="IPR035892">
    <property type="entry name" value="C2_domain_sf"/>
</dbReference>
<feature type="chain" id="PRO_5035296317" description="Perforin-1-like" evidence="9">
    <location>
        <begin position="21"/>
        <end position="534"/>
    </location>
</feature>
<evidence type="ECO:0000256" key="7">
    <source>
        <dbReference type="ARBA" id="ARBA00023136"/>
    </source>
</evidence>
<evidence type="ECO:0000256" key="3">
    <source>
        <dbReference type="ARBA" id="ARBA00009214"/>
    </source>
</evidence>
<feature type="signal peptide" evidence="9">
    <location>
        <begin position="1"/>
        <end position="20"/>
    </location>
</feature>
<sequence length="534" mass="59912">MKPKLLFWLFLLHHQRSSTSLPILKYDCRPGTMEECKDAKFVPGHTLLGEGIDIVTMQTTGSFLLDLQDVGEQCQLCANPHNNNVLQKLPKALVDWRPETSCYRNILSSVSSSQVSVANTVTSVVQNDWKVGLNLSIHVLKANVAAGGSHSKMANFAKSKSITDKYNFLSHKLECAFYSFRLGSNASLTPHFEKALEELPDSYDKNTKAEYKRLISSFGTHYISRVKVGGQIQEVTAVRTCQVTMNGLKMDEVKDCLEVGAEIEISKMGKSASINSKVEHCKKQMTKAKFGGDFHQTFNERIWEVTGGNSTFDLLSTDKTASDVFEKWMESLKTHPGLVSFSLDPIHNLVRIKGAKKENLRLAISDYVNEMAVTLKCSCPGNDCSCECPASRYTSSNCCPTHRGAAKLHVNIRDATGLRGDYFSQTDAYVKFRFDIADLRTPTIWNNNKPTWNMTYDLSVVELSPTRKYTIEVWDENRRSDKFLGKCEKVLTSGDTFDTCYLKRGSVTYSVWVPCVDHLQGLFCQDYIPVPPRG</sequence>
<name>A0A8J6EF11_ELECQ</name>
<dbReference type="Pfam" id="PF00168">
    <property type="entry name" value="C2"/>
    <property type="match status" value="1"/>
</dbReference>
<dbReference type="SUPFAM" id="SSF49562">
    <property type="entry name" value="C2 domain (Calcium/lipid-binding domain, CaLB)"/>
    <property type="match status" value="1"/>
</dbReference>
<dbReference type="AlphaFoldDB" id="A0A8J6EF11"/>
<dbReference type="GO" id="GO:0005576">
    <property type="term" value="C:extracellular region"/>
    <property type="evidence" value="ECO:0007669"/>
    <property type="project" value="UniProtKB-SubCell"/>
</dbReference>
<comment type="caution">
    <text evidence="12">The sequence shown here is derived from an EMBL/GenBank/DDBJ whole genome shotgun (WGS) entry which is preliminary data.</text>
</comment>
<dbReference type="Proteomes" id="UP000770717">
    <property type="component" value="Unassembled WGS sequence"/>
</dbReference>
<keyword evidence="6" id="KW-0204">Cytolysis</keyword>
<evidence type="ECO:0000313" key="12">
    <source>
        <dbReference type="EMBL" id="KAG9467821.1"/>
    </source>
</evidence>
<evidence type="ECO:0000256" key="2">
    <source>
        <dbReference type="ARBA" id="ARBA00004613"/>
    </source>
</evidence>
<evidence type="ECO:0000256" key="4">
    <source>
        <dbReference type="ARBA" id="ARBA00022525"/>
    </source>
</evidence>
<dbReference type="InterPro" id="IPR020863">
    <property type="entry name" value="MACPF_CS"/>
</dbReference>
<dbReference type="GO" id="GO:0001913">
    <property type="term" value="P:T cell mediated cytotoxicity"/>
    <property type="evidence" value="ECO:0007669"/>
    <property type="project" value="TreeGrafter"/>
</dbReference>
<keyword evidence="13" id="KW-1185">Reference proteome</keyword>
<evidence type="ECO:0008006" key="14">
    <source>
        <dbReference type="Google" id="ProtNLM"/>
    </source>
</evidence>
<dbReference type="OrthoDB" id="1366754at2759"/>
<dbReference type="PROSITE" id="PS00279">
    <property type="entry name" value="MACPF_1"/>
    <property type="match status" value="1"/>
</dbReference>
<dbReference type="GO" id="GO:0001771">
    <property type="term" value="P:immunological synapse formation"/>
    <property type="evidence" value="ECO:0007669"/>
    <property type="project" value="TreeGrafter"/>
</dbReference>
<keyword evidence="4" id="KW-0964">Secreted</keyword>
<protein>
    <recommendedName>
        <fullName evidence="14">Perforin-1-like</fullName>
    </recommendedName>
</protein>
<reference evidence="12" key="1">
    <citation type="thesis" date="2020" institute="ProQuest LLC" country="789 East Eisenhower Parkway, Ann Arbor, MI, USA">
        <title>Comparative Genomics and Chromosome Evolution.</title>
        <authorList>
            <person name="Mudd A.B."/>
        </authorList>
    </citation>
    <scope>NUCLEOTIDE SEQUENCE</scope>
    <source>
        <strain evidence="12">HN-11 Male</strain>
        <tissue evidence="12">Kidney and liver</tissue>
    </source>
</reference>
<evidence type="ECO:0000259" key="10">
    <source>
        <dbReference type="PROSITE" id="PS50004"/>
    </source>
</evidence>
<comment type="subcellular location">
    <subcellularLocation>
        <location evidence="1">Membrane</location>
    </subcellularLocation>
    <subcellularLocation>
        <location evidence="2">Secreted</location>
    </subcellularLocation>
</comment>
<gene>
    <name evidence="12" type="ORF">GDO78_014235</name>
</gene>
<keyword evidence="8" id="KW-1015">Disulfide bond</keyword>
<dbReference type="PROSITE" id="PS50004">
    <property type="entry name" value="C2"/>
    <property type="match status" value="1"/>
</dbReference>
<dbReference type="GO" id="GO:0016020">
    <property type="term" value="C:membrane"/>
    <property type="evidence" value="ECO:0007669"/>
    <property type="project" value="UniProtKB-SubCell"/>
</dbReference>